<sequence>MAIFNKNTLTQVSGFDNPIIAGELVYNQKTFRNLAMTSGGTPVNLTGATIDASIIRRQLSNIQDTRYGLTFDIADYTTSTPTAVTLTVSNRVDASGTFTLVIDESAWSVISTDPQLDINATSPAGFSGRIKIGFPASGTTPEQDSIIFLLFLVRSDGVVS</sequence>
<reference evidence="1" key="1">
    <citation type="submission" date="2020-04" db="EMBL/GenBank/DDBJ databases">
        <authorList>
            <person name="Chiriac C."/>
            <person name="Salcher M."/>
            <person name="Ghai R."/>
            <person name="Kavagutti S V."/>
        </authorList>
    </citation>
    <scope>NUCLEOTIDE SEQUENCE</scope>
</reference>
<accession>A0A6J5KP39</accession>
<organism evidence="1">
    <name type="scientific">uncultured Caudovirales phage</name>
    <dbReference type="NCBI Taxonomy" id="2100421"/>
    <lineage>
        <taxon>Viruses</taxon>
        <taxon>Duplodnaviria</taxon>
        <taxon>Heunggongvirae</taxon>
        <taxon>Uroviricota</taxon>
        <taxon>Caudoviricetes</taxon>
        <taxon>Peduoviridae</taxon>
        <taxon>Maltschvirus</taxon>
        <taxon>Maltschvirus maltsch</taxon>
    </lineage>
</organism>
<dbReference type="EMBL" id="LR796154">
    <property type="protein sequence ID" value="CAB4121900.1"/>
    <property type="molecule type" value="Genomic_DNA"/>
</dbReference>
<protein>
    <submittedName>
        <fullName evidence="1">Uncharacterized protein</fullName>
    </submittedName>
</protein>
<proteinExistence type="predicted"/>
<evidence type="ECO:0000313" key="1">
    <source>
        <dbReference type="EMBL" id="CAB4121900.1"/>
    </source>
</evidence>
<gene>
    <name evidence="1" type="ORF">UFOVP17_24</name>
</gene>
<name>A0A6J5KP39_9CAUD</name>